<gene>
    <name evidence="1" type="ORF">L195_g022892</name>
</gene>
<dbReference type="Proteomes" id="UP000236291">
    <property type="component" value="Unassembled WGS sequence"/>
</dbReference>
<evidence type="ECO:0000313" key="2">
    <source>
        <dbReference type="Proteomes" id="UP000236291"/>
    </source>
</evidence>
<reference evidence="1 2" key="2">
    <citation type="journal article" date="2017" name="Front. Plant Sci.">
        <title>Gene Classification and Mining of Molecular Markers Useful in Red Clover (Trifolium pratense) Breeding.</title>
        <authorList>
            <person name="Istvanek J."/>
            <person name="Dluhosova J."/>
            <person name="Dluhos P."/>
            <person name="Patkova L."/>
            <person name="Nedelnik J."/>
            <person name="Repkova J."/>
        </authorList>
    </citation>
    <scope>NUCLEOTIDE SEQUENCE [LARGE SCALE GENOMIC DNA]</scope>
    <source>
        <strain evidence="2">cv. Tatra</strain>
        <tissue evidence="1">Young leaves</tissue>
    </source>
</reference>
<evidence type="ECO:0000313" key="1">
    <source>
        <dbReference type="EMBL" id="PNX99623.1"/>
    </source>
</evidence>
<accession>A0A2K3N997</accession>
<dbReference type="AlphaFoldDB" id="A0A2K3N997"/>
<sequence length="45" mass="4539">MLRNLLCSGGTPFAGVAMAAANHAEIPYDDRSGKASAADGCNPCN</sequence>
<comment type="caution">
    <text evidence="1">The sequence shown here is derived from an EMBL/GenBank/DDBJ whole genome shotgun (WGS) entry which is preliminary data.</text>
</comment>
<organism evidence="1 2">
    <name type="scientific">Trifolium pratense</name>
    <name type="common">Red clover</name>
    <dbReference type="NCBI Taxonomy" id="57577"/>
    <lineage>
        <taxon>Eukaryota</taxon>
        <taxon>Viridiplantae</taxon>
        <taxon>Streptophyta</taxon>
        <taxon>Embryophyta</taxon>
        <taxon>Tracheophyta</taxon>
        <taxon>Spermatophyta</taxon>
        <taxon>Magnoliopsida</taxon>
        <taxon>eudicotyledons</taxon>
        <taxon>Gunneridae</taxon>
        <taxon>Pentapetalae</taxon>
        <taxon>rosids</taxon>
        <taxon>fabids</taxon>
        <taxon>Fabales</taxon>
        <taxon>Fabaceae</taxon>
        <taxon>Papilionoideae</taxon>
        <taxon>50 kb inversion clade</taxon>
        <taxon>NPAAA clade</taxon>
        <taxon>Hologalegina</taxon>
        <taxon>IRL clade</taxon>
        <taxon>Trifolieae</taxon>
        <taxon>Trifolium</taxon>
    </lineage>
</organism>
<proteinExistence type="predicted"/>
<reference evidence="1 2" key="1">
    <citation type="journal article" date="2014" name="Am. J. Bot.">
        <title>Genome assembly and annotation for red clover (Trifolium pratense; Fabaceae).</title>
        <authorList>
            <person name="Istvanek J."/>
            <person name="Jaros M."/>
            <person name="Krenek A."/>
            <person name="Repkova J."/>
        </authorList>
    </citation>
    <scope>NUCLEOTIDE SEQUENCE [LARGE SCALE GENOMIC DNA]</scope>
    <source>
        <strain evidence="2">cv. Tatra</strain>
        <tissue evidence="1">Young leaves</tissue>
    </source>
</reference>
<dbReference type="EMBL" id="ASHM01017967">
    <property type="protein sequence ID" value="PNX99623.1"/>
    <property type="molecule type" value="Genomic_DNA"/>
</dbReference>
<protein>
    <submittedName>
        <fullName evidence="1">Uncharacterized protein</fullName>
    </submittedName>
</protein>
<name>A0A2K3N997_TRIPR</name>